<protein>
    <recommendedName>
        <fullName evidence="6">CobW C-terminal domain-containing protein</fullName>
    </recommendedName>
</protein>
<dbReference type="PANTHER" id="PTHR13748">
    <property type="entry name" value="COBW-RELATED"/>
    <property type="match status" value="1"/>
</dbReference>
<dbReference type="HOGENOM" id="CLU_1334818_0_0_1"/>
<dbReference type="Gene3D" id="3.30.1220.10">
    <property type="entry name" value="CobW-like, C-terminal domain"/>
    <property type="match status" value="2"/>
</dbReference>
<feature type="transmembrane region" description="Helical" evidence="5">
    <location>
        <begin position="44"/>
        <end position="64"/>
    </location>
</feature>
<dbReference type="Proteomes" id="UP000030746">
    <property type="component" value="Unassembled WGS sequence"/>
</dbReference>
<dbReference type="GeneID" id="20243830"/>
<dbReference type="InterPro" id="IPR051316">
    <property type="entry name" value="Zinc-reg_GTPase_activator"/>
</dbReference>
<dbReference type="SUPFAM" id="SSF90002">
    <property type="entry name" value="Hypothetical protein YjiA, C-terminal domain"/>
    <property type="match status" value="1"/>
</dbReference>
<dbReference type="EMBL" id="KB201378">
    <property type="protein sequence ID" value="ESO96758.1"/>
    <property type="molecule type" value="Genomic_DNA"/>
</dbReference>
<evidence type="ECO:0000256" key="5">
    <source>
        <dbReference type="SAM" id="Phobius"/>
    </source>
</evidence>
<dbReference type="AlphaFoldDB" id="V3ZYY5"/>
<keyword evidence="1" id="KW-0547">Nucleotide-binding</keyword>
<evidence type="ECO:0000256" key="4">
    <source>
        <dbReference type="ARBA" id="ARBA00023186"/>
    </source>
</evidence>
<keyword evidence="8" id="KW-1185">Reference proteome</keyword>
<dbReference type="InterPro" id="IPR036627">
    <property type="entry name" value="CobW-likC_sf"/>
</dbReference>
<keyword evidence="5" id="KW-0812">Transmembrane</keyword>
<dbReference type="KEGG" id="lgi:LOTGIDRAFT_176543"/>
<evidence type="ECO:0000256" key="2">
    <source>
        <dbReference type="ARBA" id="ARBA00022833"/>
    </source>
</evidence>
<keyword evidence="3" id="KW-0342">GTP-binding</keyword>
<evidence type="ECO:0000313" key="7">
    <source>
        <dbReference type="EMBL" id="ESO96758.1"/>
    </source>
</evidence>
<feature type="non-terminal residue" evidence="7">
    <location>
        <position position="1"/>
    </location>
</feature>
<proteinExistence type="predicted"/>
<dbReference type="InterPro" id="IPR011629">
    <property type="entry name" value="CobW-like_C"/>
</dbReference>
<reference evidence="7 8" key="1">
    <citation type="journal article" date="2013" name="Nature">
        <title>Insights into bilaterian evolution from three spiralian genomes.</title>
        <authorList>
            <person name="Simakov O."/>
            <person name="Marletaz F."/>
            <person name="Cho S.J."/>
            <person name="Edsinger-Gonzales E."/>
            <person name="Havlak P."/>
            <person name="Hellsten U."/>
            <person name="Kuo D.H."/>
            <person name="Larsson T."/>
            <person name="Lv J."/>
            <person name="Arendt D."/>
            <person name="Savage R."/>
            <person name="Osoegawa K."/>
            <person name="de Jong P."/>
            <person name="Grimwood J."/>
            <person name="Chapman J.A."/>
            <person name="Shapiro H."/>
            <person name="Aerts A."/>
            <person name="Otillar R.P."/>
            <person name="Terry A.Y."/>
            <person name="Boore J.L."/>
            <person name="Grigoriev I.V."/>
            <person name="Lindberg D.R."/>
            <person name="Seaver E.C."/>
            <person name="Weisblat D.A."/>
            <person name="Putnam N.H."/>
            <person name="Rokhsar D.S."/>
        </authorList>
    </citation>
    <scope>NUCLEOTIDE SEQUENCE [LARGE SCALE GENOMIC DNA]</scope>
</reference>
<dbReference type="CTD" id="20243830"/>
<dbReference type="GO" id="GO:0005737">
    <property type="term" value="C:cytoplasm"/>
    <property type="evidence" value="ECO:0007669"/>
    <property type="project" value="TreeGrafter"/>
</dbReference>
<accession>V3ZYY5</accession>
<dbReference type="OrthoDB" id="258627at2759"/>
<dbReference type="Pfam" id="PF07683">
    <property type="entry name" value="CobW_C"/>
    <property type="match status" value="1"/>
</dbReference>
<evidence type="ECO:0000313" key="8">
    <source>
        <dbReference type="Proteomes" id="UP000030746"/>
    </source>
</evidence>
<evidence type="ECO:0000259" key="6">
    <source>
        <dbReference type="Pfam" id="PF07683"/>
    </source>
</evidence>
<dbReference type="GO" id="GO:0005525">
    <property type="term" value="F:GTP binding"/>
    <property type="evidence" value="ECO:0007669"/>
    <property type="project" value="UniProtKB-KW"/>
</dbReference>
<organism evidence="7 8">
    <name type="scientific">Lottia gigantea</name>
    <name type="common">Giant owl limpet</name>
    <dbReference type="NCBI Taxonomy" id="225164"/>
    <lineage>
        <taxon>Eukaryota</taxon>
        <taxon>Metazoa</taxon>
        <taxon>Spiralia</taxon>
        <taxon>Lophotrochozoa</taxon>
        <taxon>Mollusca</taxon>
        <taxon>Gastropoda</taxon>
        <taxon>Patellogastropoda</taxon>
        <taxon>Lottioidea</taxon>
        <taxon>Lottiidae</taxon>
        <taxon>Lottia</taxon>
    </lineage>
</organism>
<dbReference type="RefSeq" id="XP_009052555.1">
    <property type="nucleotide sequence ID" value="XM_009054307.1"/>
</dbReference>
<keyword evidence="5" id="KW-1133">Transmembrane helix</keyword>
<feature type="domain" description="CobW C-terminal" evidence="6">
    <location>
        <begin position="146"/>
        <end position="202"/>
    </location>
</feature>
<keyword evidence="4" id="KW-0143">Chaperone</keyword>
<keyword evidence="5" id="KW-0472">Membrane</keyword>
<gene>
    <name evidence="7" type="ORF">LOTGIDRAFT_176543</name>
</gene>
<feature type="transmembrane region" description="Helical" evidence="5">
    <location>
        <begin position="130"/>
        <end position="151"/>
    </location>
</feature>
<keyword evidence="2" id="KW-0862">Zinc</keyword>
<dbReference type="PANTHER" id="PTHR13748:SF31">
    <property type="entry name" value="ZINC-REGULATED GTPASE METALLOPROTEIN ACTIVATOR 1A-RELATED"/>
    <property type="match status" value="1"/>
</dbReference>
<evidence type="ECO:0000256" key="3">
    <source>
        <dbReference type="ARBA" id="ARBA00023134"/>
    </source>
</evidence>
<name>V3ZYY5_LOTGI</name>
<feature type="transmembrane region" description="Helical" evidence="5">
    <location>
        <begin position="70"/>
        <end position="91"/>
    </location>
</feature>
<sequence>TIRSITIDLEGELNKTKLEHFLQDLLWEKKINNKENKPTEILRLKVVLTLGFTVQGVLTLGFTLQGVLTLGITLQVVLTLGFTVQGVLTLGFTLQGGILTGGFTLRFVFLLSFILQGVLTLGFISEGVLSVGFTLLGVLLLGFTLQGVLTLENEDICYIVQAVNELYDFQTTSWRDNPKINRFVFIGRNLEKSVLENHLYQCKVKS</sequence>
<evidence type="ECO:0000256" key="1">
    <source>
        <dbReference type="ARBA" id="ARBA00022741"/>
    </source>
</evidence>
<feature type="transmembrane region" description="Helical" evidence="5">
    <location>
        <begin position="103"/>
        <end position="124"/>
    </location>
</feature>